<dbReference type="InterPro" id="IPR045239">
    <property type="entry name" value="bHLH95_bHLH"/>
</dbReference>
<sequence>MSFDKENNGCDKDQRSNQMVIHGAINNGKGIAKIEGEEDGRSGGHRGKRELLAVKERKRRREMSEMFTELHGLLPILHEKVDKPTIVMEAIHYIKSLEGVLSELEKRKMEEHVQGKIPTTANSGVSSSTAAATPIVLKTQLNGLPNGGMCPTQEETWPTNDVGAMTAETAPVRLQTWSRRNIVLSLFGNHANINVCVARCPSMLTGVLAVLEKHNIDVITSMIVSDNARTIFTIQAQINGVSNLLGDNVAAEKIYKLAVSEIMILLPE</sequence>
<name>M8BT60_AEGTA</name>
<dbReference type="PROSITE" id="PS50888">
    <property type="entry name" value="BHLH"/>
    <property type="match status" value="1"/>
</dbReference>
<dbReference type="Pfam" id="PF00010">
    <property type="entry name" value="HLH"/>
    <property type="match status" value="1"/>
</dbReference>
<dbReference type="GO" id="GO:0046983">
    <property type="term" value="F:protein dimerization activity"/>
    <property type="evidence" value="ECO:0007669"/>
    <property type="project" value="InterPro"/>
</dbReference>
<evidence type="ECO:0000256" key="3">
    <source>
        <dbReference type="ARBA" id="ARBA00023163"/>
    </source>
</evidence>
<dbReference type="PANTHER" id="PTHR46772:SF8">
    <property type="entry name" value="TRANSCRIPTION FACTOR BHLH95"/>
    <property type="match status" value="1"/>
</dbReference>
<dbReference type="EnsemblPlants" id="EMT06122">
    <property type="protein sequence ID" value="EMT06122"/>
    <property type="gene ID" value="F775_13623"/>
</dbReference>
<dbReference type="SUPFAM" id="SSF47459">
    <property type="entry name" value="HLH, helix-loop-helix DNA-binding domain"/>
    <property type="match status" value="1"/>
</dbReference>
<protein>
    <submittedName>
        <fullName evidence="4">Transcription factor bHLH95</fullName>
    </submittedName>
</protein>
<dbReference type="GO" id="GO:0009960">
    <property type="term" value="P:endosperm development"/>
    <property type="evidence" value="ECO:0007669"/>
    <property type="project" value="InterPro"/>
</dbReference>
<dbReference type="InterPro" id="IPR036638">
    <property type="entry name" value="HLH_DNA-bd_sf"/>
</dbReference>
<dbReference type="PANTHER" id="PTHR46772">
    <property type="entry name" value="BHLH DOMAIN-CONTAINING PROTEIN"/>
    <property type="match status" value="1"/>
</dbReference>
<dbReference type="CDD" id="cd11393">
    <property type="entry name" value="bHLH_AtbHLH_like"/>
    <property type="match status" value="1"/>
</dbReference>
<dbReference type="GO" id="GO:0003700">
    <property type="term" value="F:DNA-binding transcription factor activity"/>
    <property type="evidence" value="ECO:0007669"/>
    <property type="project" value="InterPro"/>
</dbReference>
<evidence type="ECO:0000256" key="2">
    <source>
        <dbReference type="ARBA" id="ARBA00023015"/>
    </source>
</evidence>
<proteinExistence type="inferred from homology"/>
<accession>M8BT60</accession>
<dbReference type="Gene3D" id="4.10.280.10">
    <property type="entry name" value="Helix-loop-helix DNA-binding domain"/>
    <property type="match status" value="1"/>
</dbReference>
<keyword evidence="2" id="KW-0805">Transcription regulation</keyword>
<dbReference type="InterPro" id="IPR011598">
    <property type="entry name" value="bHLH_dom"/>
</dbReference>
<evidence type="ECO:0000256" key="1">
    <source>
        <dbReference type="ARBA" id="ARBA00005510"/>
    </source>
</evidence>
<evidence type="ECO:0000313" key="4">
    <source>
        <dbReference type="EnsemblPlants" id="EMT06122"/>
    </source>
</evidence>
<keyword evidence="3" id="KW-0804">Transcription</keyword>
<dbReference type="InterPro" id="IPR044278">
    <property type="entry name" value="BHLH95-like"/>
</dbReference>
<comment type="similarity">
    <text evidence="1">Belongs to the bHLH protein family.</text>
</comment>
<organism evidence="4">
    <name type="scientific">Aegilops tauschii</name>
    <name type="common">Tausch's goatgrass</name>
    <name type="synonym">Aegilops squarrosa</name>
    <dbReference type="NCBI Taxonomy" id="37682"/>
    <lineage>
        <taxon>Eukaryota</taxon>
        <taxon>Viridiplantae</taxon>
        <taxon>Streptophyta</taxon>
        <taxon>Embryophyta</taxon>
        <taxon>Tracheophyta</taxon>
        <taxon>Spermatophyta</taxon>
        <taxon>Magnoliopsida</taxon>
        <taxon>Liliopsida</taxon>
        <taxon>Poales</taxon>
        <taxon>Poaceae</taxon>
        <taxon>BOP clade</taxon>
        <taxon>Pooideae</taxon>
        <taxon>Triticodae</taxon>
        <taxon>Triticeae</taxon>
        <taxon>Triticinae</taxon>
        <taxon>Aegilops</taxon>
    </lineage>
</organism>
<dbReference type="AlphaFoldDB" id="M8BT60"/>
<dbReference type="SMART" id="SM00353">
    <property type="entry name" value="HLH"/>
    <property type="match status" value="1"/>
</dbReference>
<reference evidence="4" key="1">
    <citation type="submission" date="2015-06" db="UniProtKB">
        <authorList>
            <consortium name="EnsemblPlants"/>
        </authorList>
    </citation>
    <scope>IDENTIFICATION</scope>
</reference>